<accession>A0A250XA22</accession>
<gene>
    <name evidence="1" type="ORF">CEUSTIGMA_g7402.t1</name>
</gene>
<dbReference type="Proteomes" id="UP000232323">
    <property type="component" value="Unassembled WGS sequence"/>
</dbReference>
<organism evidence="1 2">
    <name type="scientific">Chlamydomonas eustigma</name>
    <dbReference type="NCBI Taxonomy" id="1157962"/>
    <lineage>
        <taxon>Eukaryota</taxon>
        <taxon>Viridiplantae</taxon>
        <taxon>Chlorophyta</taxon>
        <taxon>core chlorophytes</taxon>
        <taxon>Chlorophyceae</taxon>
        <taxon>CS clade</taxon>
        <taxon>Chlamydomonadales</taxon>
        <taxon>Chlamydomonadaceae</taxon>
        <taxon>Chlamydomonas</taxon>
    </lineage>
</organism>
<dbReference type="AlphaFoldDB" id="A0A250XA22"/>
<keyword evidence="2" id="KW-1185">Reference proteome</keyword>
<name>A0A250XA22_9CHLO</name>
<evidence type="ECO:0000313" key="1">
    <source>
        <dbReference type="EMBL" id="GAX79963.1"/>
    </source>
</evidence>
<evidence type="ECO:0000313" key="2">
    <source>
        <dbReference type="Proteomes" id="UP000232323"/>
    </source>
</evidence>
<protein>
    <recommendedName>
        <fullName evidence="3">FCP1 homology domain-containing protein</fullName>
    </recommendedName>
</protein>
<reference evidence="1 2" key="1">
    <citation type="submission" date="2017-08" db="EMBL/GenBank/DDBJ databases">
        <title>Acidophilic green algal genome provides insights into adaptation to an acidic environment.</title>
        <authorList>
            <person name="Hirooka S."/>
            <person name="Hirose Y."/>
            <person name="Kanesaki Y."/>
            <person name="Higuchi S."/>
            <person name="Fujiwara T."/>
            <person name="Onuma R."/>
            <person name="Era A."/>
            <person name="Ohbayashi R."/>
            <person name="Uzuka A."/>
            <person name="Nozaki H."/>
            <person name="Yoshikawa H."/>
            <person name="Miyagishima S.Y."/>
        </authorList>
    </citation>
    <scope>NUCLEOTIDE SEQUENCE [LARGE SCALE GENOMIC DNA]</scope>
    <source>
        <strain evidence="1 2">NIES-2499</strain>
    </source>
</reference>
<comment type="caution">
    <text evidence="1">The sequence shown here is derived from an EMBL/GenBank/DDBJ whole genome shotgun (WGS) entry which is preliminary data.</text>
</comment>
<proteinExistence type="predicted"/>
<sequence>MSRPILFLDVDGVLHPLQLEFKDGKLSDEHCFRSSCMLQLARIVKETNAEIVLSSSWRQFDGPKEKLVNALALYDLKYMRWTTLEDVDGSRASQILAFLDVHARQCKSWVILDDEDVTMGRDSLMMLVARQNFVHVDGEKALTEEDANRAIQILKQEEDC</sequence>
<dbReference type="Pfam" id="PF18143">
    <property type="entry name" value="HAD_SAK_2"/>
    <property type="match status" value="1"/>
</dbReference>
<evidence type="ECO:0008006" key="3">
    <source>
        <dbReference type="Google" id="ProtNLM"/>
    </source>
</evidence>
<dbReference type="OrthoDB" id="410307at2759"/>
<dbReference type="EMBL" id="BEGY01000047">
    <property type="protein sequence ID" value="GAX79963.1"/>
    <property type="molecule type" value="Genomic_DNA"/>
</dbReference>